<accession>A0AAW6H682</accession>
<dbReference type="AlphaFoldDB" id="A0AAW6H682"/>
<gene>
    <name evidence="1" type="ORF">POZ10_14015</name>
</gene>
<dbReference type="EMBL" id="JAQNSI010000408">
    <property type="protein sequence ID" value="MDC1901727.1"/>
    <property type="molecule type" value="Genomic_DNA"/>
</dbReference>
<evidence type="ECO:0000313" key="1">
    <source>
        <dbReference type="EMBL" id="MDC1901727.1"/>
    </source>
</evidence>
<dbReference type="RefSeq" id="WP_153880971.1">
    <property type="nucleotide sequence ID" value="NZ_JADMZH010000002.1"/>
</dbReference>
<name>A0AAW6H682_BACUN</name>
<reference evidence="1" key="1">
    <citation type="submission" date="2022-10" db="EMBL/GenBank/DDBJ databases">
        <title>Human gut microbiome strain richness.</title>
        <authorList>
            <person name="Chen-Liaw A."/>
        </authorList>
    </citation>
    <scope>NUCLEOTIDE SEQUENCE</scope>
    <source>
        <strain evidence="1">1001713st1_F9_1001713B170221_170320</strain>
    </source>
</reference>
<evidence type="ECO:0000313" key="2">
    <source>
        <dbReference type="Proteomes" id="UP001222603"/>
    </source>
</evidence>
<organism evidence="1 2">
    <name type="scientific">Bacteroides uniformis</name>
    <dbReference type="NCBI Taxonomy" id="820"/>
    <lineage>
        <taxon>Bacteria</taxon>
        <taxon>Pseudomonadati</taxon>
        <taxon>Bacteroidota</taxon>
        <taxon>Bacteroidia</taxon>
        <taxon>Bacteroidales</taxon>
        <taxon>Bacteroidaceae</taxon>
        <taxon>Bacteroides</taxon>
    </lineage>
</organism>
<protein>
    <submittedName>
        <fullName evidence="1">Uncharacterized protein</fullName>
    </submittedName>
</protein>
<proteinExistence type="predicted"/>
<sequence>MEAPKVAWYARRIFNPNASISCRPVESDLYIQQNIYLGNHSPEPSPSGTTRQSS</sequence>
<comment type="caution">
    <text evidence="1">The sequence shown here is derived from an EMBL/GenBank/DDBJ whole genome shotgun (WGS) entry which is preliminary data.</text>
</comment>
<dbReference type="Proteomes" id="UP001222603">
    <property type="component" value="Unassembled WGS sequence"/>
</dbReference>